<reference evidence="1" key="1">
    <citation type="journal article" date="2018" name="DNA Res.">
        <title>Multiple hybrid de novo genome assembly of finger millet, an orphan allotetraploid crop.</title>
        <authorList>
            <person name="Hatakeyama M."/>
            <person name="Aluri S."/>
            <person name="Balachadran M.T."/>
            <person name="Sivarajan S.R."/>
            <person name="Patrignani A."/>
            <person name="Gruter S."/>
            <person name="Poveda L."/>
            <person name="Shimizu-Inatsugi R."/>
            <person name="Baeten J."/>
            <person name="Francoijs K.J."/>
            <person name="Nataraja K.N."/>
            <person name="Reddy Y.A.N."/>
            <person name="Phadnis S."/>
            <person name="Ravikumar R.L."/>
            <person name="Schlapbach R."/>
            <person name="Sreeman S.M."/>
            <person name="Shimizu K.K."/>
        </authorList>
    </citation>
    <scope>NUCLEOTIDE SEQUENCE</scope>
</reference>
<reference evidence="1" key="2">
    <citation type="submission" date="2021-12" db="EMBL/GenBank/DDBJ databases">
        <title>Resequencing data analysis of finger millet.</title>
        <authorList>
            <person name="Hatakeyama M."/>
            <person name="Aluri S."/>
            <person name="Balachadran M.T."/>
            <person name="Sivarajan S.R."/>
            <person name="Poveda L."/>
            <person name="Shimizu-Inatsugi R."/>
            <person name="Schlapbach R."/>
            <person name="Sreeman S.M."/>
            <person name="Shimizu K.K."/>
        </authorList>
    </citation>
    <scope>NUCLEOTIDE SEQUENCE</scope>
</reference>
<dbReference type="AlphaFoldDB" id="A0AAV5BZ90"/>
<protein>
    <submittedName>
        <fullName evidence="1">Uncharacterized protein</fullName>
    </submittedName>
</protein>
<evidence type="ECO:0000313" key="2">
    <source>
        <dbReference type="Proteomes" id="UP001054889"/>
    </source>
</evidence>
<gene>
    <name evidence="1" type="primary">ga07449</name>
    <name evidence="1" type="ORF">PR202_ga07449</name>
</gene>
<name>A0AAV5BZ90_ELECO</name>
<accession>A0AAV5BZ90</accession>
<comment type="caution">
    <text evidence="1">The sequence shown here is derived from an EMBL/GenBank/DDBJ whole genome shotgun (WGS) entry which is preliminary data.</text>
</comment>
<evidence type="ECO:0000313" key="1">
    <source>
        <dbReference type="EMBL" id="GJM91105.1"/>
    </source>
</evidence>
<organism evidence="1 2">
    <name type="scientific">Eleusine coracana subsp. coracana</name>
    <dbReference type="NCBI Taxonomy" id="191504"/>
    <lineage>
        <taxon>Eukaryota</taxon>
        <taxon>Viridiplantae</taxon>
        <taxon>Streptophyta</taxon>
        <taxon>Embryophyta</taxon>
        <taxon>Tracheophyta</taxon>
        <taxon>Spermatophyta</taxon>
        <taxon>Magnoliopsida</taxon>
        <taxon>Liliopsida</taxon>
        <taxon>Poales</taxon>
        <taxon>Poaceae</taxon>
        <taxon>PACMAD clade</taxon>
        <taxon>Chloridoideae</taxon>
        <taxon>Cynodonteae</taxon>
        <taxon>Eleusininae</taxon>
        <taxon>Eleusine</taxon>
    </lineage>
</organism>
<proteinExistence type="predicted"/>
<keyword evidence="2" id="KW-1185">Reference proteome</keyword>
<dbReference type="EMBL" id="BQKI01000003">
    <property type="protein sequence ID" value="GJM91105.1"/>
    <property type="molecule type" value="Genomic_DNA"/>
</dbReference>
<sequence length="211" mass="23904">MKEEVKTALDIQKEALAEKYLGLSTEVGRSANEVFEYTPSRVTGLIGGWSGREASCAGREVLLKSVAQVVLTYSMSCFLLPGKTCKKTRTAVVNYWWGSSADNRHMHWQSWERLTQPKIKGGMGFRELKSFNAAMLGKQGWRLITKPESLCARILKGRYFHDGEFIHATRKKHASQTWRAIMAGRDVLQQGLIRRICNGVHTNIWSDRCLP</sequence>
<dbReference type="Proteomes" id="UP001054889">
    <property type="component" value="Unassembled WGS sequence"/>
</dbReference>
<dbReference type="PANTHER" id="PTHR33116:SF86">
    <property type="entry name" value="REVERSE TRANSCRIPTASE DOMAIN-CONTAINING PROTEIN"/>
    <property type="match status" value="1"/>
</dbReference>
<dbReference type="PANTHER" id="PTHR33116">
    <property type="entry name" value="REVERSE TRANSCRIPTASE ZINC-BINDING DOMAIN-CONTAINING PROTEIN-RELATED-RELATED"/>
    <property type="match status" value="1"/>
</dbReference>